<comment type="caution">
    <text evidence="1">The sequence shown here is derived from an EMBL/GenBank/DDBJ whole genome shotgun (WGS) entry which is preliminary data.</text>
</comment>
<reference evidence="1 2" key="1">
    <citation type="submission" date="2019-05" db="EMBL/GenBank/DDBJ databases">
        <authorList>
            <person name="Farhan Ul Haque M."/>
        </authorList>
    </citation>
    <scope>NUCLEOTIDE SEQUENCE [LARGE SCALE GENOMIC DNA]</scope>
    <source>
        <strain evidence="1">2</strain>
    </source>
</reference>
<evidence type="ECO:0000313" key="1">
    <source>
        <dbReference type="EMBL" id="VTZ52389.1"/>
    </source>
</evidence>
<keyword evidence="2" id="KW-1185">Reference proteome</keyword>
<name>A0A8B6MD31_METTU</name>
<dbReference type="Proteomes" id="UP000485880">
    <property type="component" value="Unassembled WGS sequence"/>
</dbReference>
<dbReference type="AlphaFoldDB" id="A0A8B6MD31"/>
<proteinExistence type="predicted"/>
<organism evidence="1 2">
    <name type="scientific">Methylocella tundrae</name>
    <dbReference type="NCBI Taxonomy" id="227605"/>
    <lineage>
        <taxon>Bacteria</taxon>
        <taxon>Pseudomonadati</taxon>
        <taxon>Pseudomonadota</taxon>
        <taxon>Alphaproteobacteria</taxon>
        <taxon>Hyphomicrobiales</taxon>
        <taxon>Beijerinckiaceae</taxon>
        <taxon>Methylocella</taxon>
    </lineage>
</organism>
<dbReference type="EMBL" id="CABFMQ020000142">
    <property type="protein sequence ID" value="VTZ52389.1"/>
    <property type="molecule type" value="Genomic_DNA"/>
</dbReference>
<evidence type="ECO:0000313" key="2">
    <source>
        <dbReference type="Proteomes" id="UP000485880"/>
    </source>
</evidence>
<protein>
    <submittedName>
        <fullName evidence="1">Uncharacterized protein</fullName>
    </submittedName>
</protein>
<accession>A0A8B6MD31</accession>
<sequence>MRVNVATCLNVASTSPAIKAYFGLWAAIGQAPHAAKTESEEAFADGSGSMSAARTSSHSYIWPVRRARDNL</sequence>
<gene>
    <name evidence="1" type="ORF">MPC4_80060</name>
</gene>